<feature type="domain" description="BTB" evidence="4">
    <location>
        <begin position="828"/>
        <end position="894"/>
    </location>
</feature>
<feature type="region of interest" description="Disordered" evidence="3">
    <location>
        <begin position="1039"/>
        <end position="1071"/>
    </location>
</feature>
<evidence type="ECO:0000313" key="5">
    <source>
        <dbReference type="EMBL" id="SCV67107.1"/>
    </source>
</evidence>
<dbReference type="InterPro" id="IPR009091">
    <property type="entry name" value="RCC1/BLIP-II"/>
</dbReference>
<feature type="compositionally biased region" description="Basic residues" evidence="3">
    <location>
        <begin position="1467"/>
        <end position="1477"/>
    </location>
</feature>
<dbReference type="OrthoDB" id="1893551at2759"/>
<feature type="domain" description="BTB" evidence="4">
    <location>
        <begin position="686"/>
        <end position="747"/>
    </location>
</feature>
<feature type="region of interest" description="Disordered" evidence="3">
    <location>
        <begin position="1113"/>
        <end position="1132"/>
    </location>
</feature>
<accession>A0A238F243</accession>
<reference evidence="6" key="1">
    <citation type="submission" date="2016-09" db="EMBL/GenBank/DDBJ databases">
        <authorList>
            <person name="Jeantristanb JTB J.-T."/>
            <person name="Ricardo R."/>
        </authorList>
    </citation>
    <scope>NUCLEOTIDE SEQUENCE [LARGE SCALE GENOMIC DNA]</scope>
</reference>
<feature type="region of interest" description="Disordered" evidence="3">
    <location>
        <begin position="1144"/>
        <end position="1176"/>
    </location>
</feature>
<dbReference type="SUPFAM" id="SSF48403">
    <property type="entry name" value="Ankyrin repeat"/>
    <property type="match status" value="1"/>
</dbReference>
<proteinExistence type="predicted"/>
<feature type="region of interest" description="Disordered" evidence="3">
    <location>
        <begin position="1194"/>
        <end position="1265"/>
    </location>
</feature>
<dbReference type="InterPro" id="IPR000408">
    <property type="entry name" value="Reg_chr_condens"/>
</dbReference>
<dbReference type="SUPFAM" id="SSF54695">
    <property type="entry name" value="POZ domain"/>
    <property type="match status" value="1"/>
</dbReference>
<feature type="compositionally biased region" description="Polar residues" evidence="3">
    <location>
        <begin position="1147"/>
        <end position="1157"/>
    </location>
</feature>
<dbReference type="Gene3D" id="2.130.10.30">
    <property type="entry name" value="Regulator of chromosome condensation 1/beta-lactamase-inhibitor protein II"/>
    <property type="match status" value="1"/>
</dbReference>
<dbReference type="PANTHER" id="PTHR22872:SF2">
    <property type="entry name" value="INHIBITOR OF BRUTON TYROSINE KINASE"/>
    <property type="match status" value="1"/>
</dbReference>
<dbReference type="Gene3D" id="3.30.710.10">
    <property type="entry name" value="Potassium Channel Kv1.1, Chain A"/>
    <property type="match status" value="2"/>
</dbReference>
<dbReference type="InterPro" id="IPR036770">
    <property type="entry name" value="Ankyrin_rpt-contain_sf"/>
</dbReference>
<evidence type="ECO:0000256" key="3">
    <source>
        <dbReference type="SAM" id="MobiDB-lite"/>
    </source>
</evidence>
<evidence type="ECO:0000259" key="4">
    <source>
        <dbReference type="PROSITE" id="PS50097"/>
    </source>
</evidence>
<dbReference type="PROSITE" id="PS50097">
    <property type="entry name" value="BTB"/>
    <property type="match status" value="2"/>
</dbReference>
<dbReference type="InterPro" id="IPR051625">
    <property type="entry name" value="Signaling_Regulatory_Domain"/>
</dbReference>
<evidence type="ECO:0000256" key="2">
    <source>
        <dbReference type="PROSITE-ProRule" id="PRU00235"/>
    </source>
</evidence>
<dbReference type="STRING" id="269621.A0A238F243"/>
<evidence type="ECO:0000256" key="1">
    <source>
        <dbReference type="ARBA" id="ARBA00022737"/>
    </source>
</evidence>
<feature type="compositionally biased region" description="Low complexity" evidence="3">
    <location>
        <begin position="1113"/>
        <end position="1122"/>
    </location>
</feature>
<dbReference type="CDD" id="cd18500">
    <property type="entry name" value="BACK_IBtk"/>
    <property type="match status" value="1"/>
</dbReference>
<keyword evidence="6" id="KW-1185">Reference proteome</keyword>
<dbReference type="Pfam" id="PF13540">
    <property type="entry name" value="RCC1_2"/>
    <property type="match status" value="1"/>
</dbReference>
<feature type="repeat" description="RCC1" evidence="2">
    <location>
        <begin position="300"/>
        <end position="373"/>
    </location>
</feature>
<dbReference type="PROSITE" id="PS50012">
    <property type="entry name" value="RCC1_3"/>
    <property type="match status" value="3"/>
</dbReference>
<dbReference type="Proteomes" id="UP000198372">
    <property type="component" value="Unassembled WGS sequence"/>
</dbReference>
<dbReference type="Pfam" id="PF12796">
    <property type="entry name" value="Ank_2"/>
    <property type="match status" value="1"/>
</dbReference>
<feature type="compositionally biased region" description="Polar residues" evidence="3">
    <location>
        <begin position="1212"/>
        <end position="1246"/>
    </location>
</feature>
<organism evidence="5 6">
    <name type="scientific">Microbotryum intermedium</name>
    <dbReference type="NCBI Taxonomy" id="269621"/>
    <lineage>
        <taxon>Eukaryota</taxon>
        <taxon>Fungi</taxon>
        <taxon>Dikarya</taxon>
        <taxon>Basidiomycota</taxon>
        <taxon>Pucciniomycotina</taxon>
        <taxon>Microbotryomycetes</taxon>
        <taxon>Microbotryales</taxon>
        <taxon>Microbotryaceae</taxon>
        <taxon>Microbotryum</taxon>
    </lineage>
</organism>
<feature type="region of interest" description="Disordered" evidence="3">
    <location>
        <begin position="1410"/>
        <end position="1477"/>
    </location>
</feature>
<dbReference type="EMBL" id="FMSP01000001">
    <property type="protein sequence ID" value="SCV67107.1"/>
    <property type="molecule type" value="Genomic_DNA"/>
</dbReference>
<dbReference type="InterPro" id="IPR011333">
    <property type="entry name" value="SKP1/BTB/POZ_sf"/>
</dbReference>
<feature type="repeat" description="RCC1" evidence="2">
    <location>
        <begin position="374"/>
        <end position="425"/>
    </location>
</feature>
<protein>
    <submittedName>
        <fullName evidence="5">BQ2448_5753 protein</fullName>
    </submittedName>
</protein>
<dbReference type="InterPro" id="IPR002110">
    <property type="entry name" value="Ankyrin_rpt"/>
</dbReference>
<feature type="compositionally biased region" description="Low complexity" evidence="3">
    <location>
        <begin position="1050"/>
        <end position="1071"/>
    </location>
</feature>
<dbReference type="SUPFAM" id="SSF50985">
    <property type="entry name" value="RCC1/BLIP-II"/>
    <property type="match status" value="1"/>
</dbReference>
<gene>
    <name evidence="5" type="ORF">BQ2448_5753</name>
</gene>
<keyword evidence="1" id="KW-0677">Repeat</keyword>
<dbReference type="PANTHER" id="PTHR22872">
    <property type="entry name" value="BTK-BINDING PROTEIN-RELATED"/>
    <property type="match status" value="1"/>
</dbReference>
<dbReference type="InterPro" id="IPR000210">
    <property type="entry name" value="BTB/POZ_dom"/>
</dbReference>
<name>A0A238F243_9BASI</name>
<sequence>MNIADLHALFASRAIVKARSFLRQGLGAGATTSIINGAGTLSKSPNGPGGFGGGALSTSAINVEVNRRDHLGRTVLHLAASELADWALEWVEILLAVPGLHVNAVDAESGWSALHRALYAGNISAARLIFDRSDVDPRLKDHEGLTPFDVYNSTVDGTNPRQWARDFGTDATNCFQGGDLGTGRNELHTWGNNRNFVLGFSGDGDRTYPERVPLSRREGGTGLSAFDPVRVLDISMARLHTAIVTDETRNNIRLCGYGTGGRLGPTLHTQFHFTPLHDFPHQVAVAVVSPDHSLVVTTSGAVWTFGLNRFGQLGYALDAPSSGASSGCSGSRSSGAADDLTQSVPRRVLGVIKKEAVIGAAVSRTHSAVFTSNGDLFTWGTNKGQLGYPASGTTVQVLPRKVTSITSPVAMLTTTECATACLLAESKDVVVLYAEGYIRIAFPLTPFPSKMQPYRPPNVSDKPTIRKIASCGTTFAALSTLGDVFTWTFDGFPASTNAVDSPPNFSRLAPKPQRIWSLRRALTAVTDLGVGLDGTIILCTVSGHCFVRNKKFEAQTAKSGRSTPTLATSKTSNGGWKFTKVPFLQRCVRVAANSTGGFAALRSDVPLRPIDIEGLTLAEDLLGVLPHWLRSEAGMSFSKHERAVQDEDDEDAATQATVERGIQVAKRLMQVLATWSTACEVHVAGTDLFLIPNQGQRIPVHRAMLAVRSPRLLSRIAAAPPDAAELAIDCSVYSALLLIHYLYQDEVPAVWDLRIGHSLQAAFGSNLAIGVCRQELQQLASDLELPALAEALGYQARMAPSSTLSRDIMTLLQCSLSASRFASPSLEPDIVLALADRDIAAHSLILRARCPFFRVFFDENVWTMHRRDQFDGKIRFSLQHIEWSVMGLVLDHIYGDAGMSLFRSLDRATADDYIDFTTKVLAVANELLLDKLKAVCSAVLRSFITLRNVCAILSDAIFYEATDLARTCMYYLASSMETALENRLLDDLAPELLKALTDFVQERQGNKMPIARSGYLVNDLMAKHAAFVADLDIGRPTGGARRWRPAVGNSSSPRPSPNLLSPGPSPLIIPRSSPILRSRQLPSPTASPSMPAHNLEPEDMFAMDEDFSLDSVVSAAKSATASNPDTPGPPPIRRRLVNTVPVLGSASPGSSNFTTLGSPPPPRLQPWTKTTTTTHKPVDLRSIISAEALISTTPPTAAGARPLPTSAVLPLPNTSPNPALSSPSGWRPVASTSPSSLSEIQAQQSLRAPPRVAASRPVDSSRGPVTRHLVSALPSSISMSRPAPTVRTNPASAIGAPVYTPTQAPSGSIYTSRGGFSGADVPWTNYTLASPQAQKPAPPLPSASSDPFAVSPVSSFAAIQSQQRREIEQVREGRAVRSLAEVMDEERQQARQHELEVKQERDFETWFEEESRRFQMHSGGGALPSALSGRGGRGGSSRRSEGRKPARGGGTAADGNDGEVRGSSRSGRGRAAKPIRG</sequence>
<feature type="repeat" description="RCC1" evidence="2">
    <location>
        <begin position="185"/>
        <end position="247"/>
    </location>
</feature>
<dbReference type="Gene3D" id="1.25.40.20">
    <property type="entry name" value="Ankyrin repeat-containing domain"/>
    <property type="match status" value="1"/>
</dbReference>
<evidence type="ECO:0000313" key="6">
    <source>
        <dbReference type="Proteomes" id="UP000198372"/>
    </source>
</evidence>
<dbReference type="Pfam" id="PF00651">
    <property type="entry name" value="BTB"/>
    <property type="match status" value="1"/>
</dbReference>
<dbReference type="SMART" id="SM00225">
    <property type="entry name" value="BTB"/>
    <property type="match status" value="2"/>
</dbReference>